<evidence type="ECO:0000256" key="10">
    <source>
        <dbReference type="SAM" id="Coils"/>
    </source>
</evidence>
<evidence type="ECO:0000256" key="9">
    <source>
        <dbReference type="RuleBase" id="RU363043"/>
    </source>
</evidence>
<dbReference type="InterPro" id="IPR005672">
    <property type="entry name" value="Phosphate_PstA"/>
</dbReference>
<dbReference type="GO" id="GO:0035435">
    <property type="term" value="P:phosphate ion transmembrane transport"/>
    <property type="evidence" value="ECO:0007669"/>
    <property type="project" value="InterPro"/>
</dbReference>
<evidence type="ECO:0000259" key="11">
    <source>
        <dbReference type="PROSITE" id="PS50928"/>
    </source>
</evidence>
<accession>A0A518AZB9</accession>
<feature type="coiled-coil region" evidence="10">
    <location>
        <begin position="193"/>
        <end position="270"/>
    </location>
</feature>
<keyword evidence="6 9" id="KW-0812">Transmembrane</keyword>
<feature type="transmembrane region" description="Helical" evidence="9">
    <location>
        <begin position="335"/>
        <end position="361"/>
    </location>
</feature>
<feature type="transmembrane region" description="Helical" evidence="9">
    <location>
        <begin position="549"/>
        <end position="571"/>
    </location>
</feature>
<comment type="subcellular location">
    <subcellularLocation>
        <location evidence="1 9">Cell membrane</location>
        <topology evidence="1 9">Multi-pass membrane protein</topology>
    </subcellularLocation>
</comment>
<feature type="transmembrane region" description="Helical" evidence="9">
    <location>
        <begin position="44"/>
        <end position="68"/>
    </location>
</feature>
<evidence type="ECO:0000256" key="2">
    <source>
        <dbReference type="ARBA" id="ARBA00007069"/>
    </source>
</evidence>
<dbReference type="GO" id="GO:0005886">
    <property type="term" value="C:plasma membrane"/>
    <property type="evidence" value="ECO:0007669"/>
    <property type="project" value="UniProtKB-SubCell"/>
</dbReference>
<dbReference type="InterPro" id="IPR000515">
    <property type="entry name" value="MetI-like"/>
</dbReference>
<keyword evidence="7 9" id="KW-1133">Transmembrane helix</keyword>
<evidence type="ECO:0000256" key="3">
    <source>
        <dbReference type="ARBA" id="ARBA00016864"/>
    </source>
</evidence>
<organism evidence="12 13">
    <name type="scientific">Kolteria novifilia</name>
    <dbReference type="NCBI Taxonomy" id="2527975"/>
    <lineage>
        <taxon>Bacteria</taxon>
        <taxon>Pseudomonadati</taxon>
        <taxon>Planctomycetota</taxon>
        <taxon>Planctomycetia</taxon>
        <taxon>Kolteriales</taxon>
        <taxon>Kolteriaceae</taxon>
        <taxon>Kolteria</taxon>
    </lineage>
</organism>
<name>A0A518AZB9_9BACT</name>
<keyword evidence="8 9" id="KW-0472">Membrane</keyword>
<dbReference type="RefSeq" id="WP_145255321.1">
    <property type="nucleotide sequence ID" value="NZ_CP036279.1"/>
</dbReference>
<dbReference type="AlphaFoldDB" id="A0A518AZB9"/>
<dbReference type="EMBL" id="CP036279">
    <property type="protein sequence ID" value="QDU60065.1"/>
    <property type="molecule type" value="Genomic_DNA"/>
</dbReference>
<keyword evidence="4" id="KW-0813">Transport</keyword>
<evidence type="ECO:0000256" key="4">
    <source>
        <dbReference type="ARBA" id="ARBA00022448"/>
    </source>
</evidence>
<dbReference type="PANTHER" id="PTHR43470:SF6">
    <property type="entry name" value="PHOSPHATE TRANSPORT SYSTEM PERMEASE PROTEIN PSTA"/>
    <property type="match status" value="1"/>
</dbReference>
<keyword evidence="13" id="KW-1185">Reference proteome</keyword>
<keyword evidence="10" id="KW-0175">Coiled coil</keyword>
<evidence type="ECO:0000256" key="8">
    <source>
        <dbReference type="ARBA" id="ARBA00023136"/>
    </source>
</evidence>
<feature type="transmembrane region" description="Helical" evidence="9">
    <location>
        <begin position="424"/>
        <end position="443"/>
    </location>
</feature>
<evidence type="ECO:0000256" key="5">
    <source>
        <dbReference type="ARBA" id="ARBA00022475"/>
    </source>
</evidence>
<dbReference type="Pfam" id="PF00528">
    <property type="entry name" value="BPD_transp_1"/>
    <property type="match status" value="1"/>
</dbReference>
<dbReference type="Proteomes" id="UP000317093">
    <property type="component" value="Chromosome"/>
</dbReference>
<gene>
    <name evidence="12" type="primary">pstA_1</name>
    <name evidence="12" type="ORF">Pan216_09020</name>
</gene>
<protein>
    <recommendedName>
        <fullName evidence="3 9">Phosphate transport system permease protein PstA</fullName>
    </recommendedName>
</protein>
<dbReference type="KEGG" id="knv:Pan216_09020"/>
<dbReference type="InterPro" id="IPR035906">
    <property type="entry name" value="MetI-like_sf"/>
</dbReference>
<dbReference type="SUPFAM" id="SSF161098">
    <property type="entry name" value="MetI-like"/>
    <property type="match status" value="1"/>
</dbReference>
<dbReference type="PANTHER" id="PTHR43470">
    <property type="entry name" value="PHOSPHATE TRANSPORT SYSTEM PERMEASE PROTEIN PSTA-RELATED"/>
    <property type="match status" value="1"/>
</dbReference>
<dbReference type="GO" id="GO:0005315">
    <property type="term" value="F:phosphate transmembrane transporter activity"/>
    <property type="evidence" value="ECO:0007669"/>
    <property type="project" value="InterPro"/>
</dbReference>
<feature type="transmembrane region" description="Helical" evidence="9">
    <location>
        <begin position="476"/>
        <end position="501"/>
    </location>
</feature>
<evidence type="ECO:0000313" key="12">
    <source>
        <dbReference type="EMBL" id="QDU60065.1"/>
    </source>
</evidence>
<evidence type="ECO:0000256" key="7">
    <source>
        <dbReference type="ARBA" id="ARBA00022989"/>
    </source>
</evidence>
<dbReference type="PROSITE" id="PS50928">
    <property type="entry name" value="ABC_TM1"/>
    <property type="match status" value="1"/>
</dbReference>
<evidence type="ECO:0000313" key="13">
    <source>
        <dbReference type="Proteomes" id="UP000317093"/>
    </source>
</evidence>
<feature type="domain" description="ABC transmembrane type-1" evidence="11">
    <location>
        <begin position="336"/>
        <end position="568"/>
    </location>
</feature>
<dbReference type="OrthoDB" id="9807065at2"/>
<evidence type="ECO:0000256" key="6">
    <source>
        <dbReference type="ARBA" id="ARBA00022692"/>
    </source>
</evidence>
<feature type="transmembrane region" description="Helical" evidence="9">
    <location>
        <begin position="381"/>
        <end position="404"/>
    </location>
</feature>
<evidence type="ECO:0000256" key="1">
    <source>
        <dbReference type="ARBA" id="ARBA00004651"/>
    </source>
</evidence>
<dbReference type="Gene3D" id="1.10.3720.10">
    <property type="entry name" value="MetI-like"/>
    <property type="match status" value="1"/>
</dbReference>
<sequence length="584" mass="63469">MTSHQETPTSAGDEERACVSRDAARVGILGMPAAEPMHWLTGGALAMVVLSVGGLLGLLLVHGLFAFWPKPIVRLSMTDGRAYLGEVLSWNASPTASARRDLIVASRSASDPETIGDMILRVSNRSPSPSSSDSGIVRLPRRAIASQTIDPWAVAIDLGGNVRLFGTPTAFYEQSTLIADEPARIWPLFETRHREVRQQRRDAQREKDNVLADVDRLLASKRRELAAARARSQASPQAVDDAEEALAYARSESDKELDRLRERLAQVEASTQRYRMIVKGTDGTTWNLALVDIVRGSAPNQAGFLSAVVTSCERWKEFLTTGAGDSVQQSGIYPAIVGTLAVTMIMTVLVVPVGVMAAFFLREYTRNPTLRFCLRITIRNLAGIPSIVFGVFGLLLFCDTIGPALDALWFADSLPWPTFGKGGLLWAGCTLALLTLPVVIVSTEDAVAVVPSSVRQASYACGASQWQTIQRVILPYALPGIATGTLLAIARAAAAVAPLMLVGAVTMTHGSEGNETFSQLQLDQEFMHLGLHVYNLAFETDDHWTTRPLLYATALVLLVIVISLNMVAIALRSRWRQRLAVREL</sequence>
<keyword evidence="5 9" id="KW-1003">Cell membrane</keyword>
<dbReference type="NCBIfam" id="TIGR00974">
    <property type="entry name" value="3a0107s02c"/>
    <property type="match status" value="1"/>
</dbReference>
<proteinExistence type="inferred from homology"/>
<dbReference type="CDD" id="cd06261">
    <property type="entry name" value="TM_PBP2"/>
    <property type="match status" value="1"/>
</dbReference>
<comment type="similarity">
    <text evidence="2 9">Belongs to the binding-protein-dependent transport system permease family. CysTW subfamily.</text>
</comment>
<reference evidence="12 13" key="1">
    <citation type="submission" date="2019-02" db="EMBL/GenBank/DDBJ databases">
        <title>Deep-cultivation of Planctomycetes and their phenomic and genomic characterization uncovers novel biology.</title>
        <authorList>
            <person name="Wiegand S."/>
            <person name="Jogler M."/>
            <person name="Boedeker C."/>
            <person name="Pinto D."/>
            <person name="Vollmers J."/>
            <person name="Rivas-Marin E."/>
            <person name="Kohn T."/>
            <person name="Peeters S.H."/>
            <person name="Heuer A."/>
            <person name="Rast P."/>
            <person name="Oberbeckmann S."/>
            <person name="Bunk B."/>
            <person name="Jeske O."/>
            <person name="Meyerdierks A."/>
            <person name="Storesund J.E."/>
            <person name="Kallscheuer N."/>
            <person name="Luecker S."/>
            <person name="Lage O.M."/>
            <person name="Pohl T."/>
            <person name="Merkel B.J."/>
            <person name="Hornburger P."/>
            <person name="Mueller R.-W."/>
            <person name="Bruemmer F."/>
            <person name="Labrenz M."/>
            <person name="Spormann A.M."/>
            <person name="Op den Camp H."/>
            <person name="Overmann J."/>
            <person name="Amann R."/>
            <person name="Jetten M.S.M."/>
            <person name="Mascher T."/>
            <person name="Medema M.H."/>
            <person name="Devos D.P."/>
            <person name="Kaster A.-K."/>
            <person name="Ovreas L."/>
            <person name="Rohde M."/>
            <person name="Galperin M.Y."/>
            <person name="Jogler C."/>
        </authorList>
    </citation>
    <scope>NUCLEOTIDE SEQUENCE [LARGE SCALE GENOMIC DNA]</scope>
    <source>
        <strain evidence="12 13">Pan216</strain>
    </source>
</reference>